<organism evidence="3 4">
    <name type="scientific">Podospora comata</name>
    <dbReference type="NCBI Taxonomy" id="48703"/>
    <lineage>
        <taxon>Eukaryota</taxon>
        <taxon>Fungi</taxon>
        <taxon>Dikarya</taxon>
        <taxon>Ascomycota</taxon>
        <taxon>Pezizomycotina</taxon>
        <taxon>Sordariomycetes</taxon>
        <taxon>Sordariomycetidae</taxon>
        <taxon>Sordariales</taxon>
        <taxon>Podosporaceae</taxon>
        <taxon>Podospora</taxon>
    </lineage>
</organism>
<dbReference type="Proteomes" id="UP000280685">
    <property type="component" value="Chromosome 1"/>
</dbReference>
<keyword evidence="2" id="KW-0472">Membrane</keyword>
<dbReference type="PANTHER" id="PTHR37488">
    <property type="entry name" value="DUF1275 DOMAIN-CONTAINING PROTEIN"/>
    <property type="match status" value="1"/>
</dbReference>
<reference evidence="3" key="1">
    <citation type="submission" date="2018-02" db="EMBL/GenBank/DDBJ databases">
        <authorList>
            <person name="Silar P."/>
        </authorList>
    </citation>
    <scope>NUCLEOTIDE SEQUENCE [LARGE SCALE GENOMIC DNA]</scope>
    <source>
        <strain evidence="3">T</strain>
    </source>
</reference>
<feature type="transmembrane region" description="Helical" evidence="2">
    <location>
        <begin position="340"/>
        <end position="362"/>
    </location>
</feature>
<feature type="transmembrane region" description="Helical" evidence="2">
    <location>
        <begin position="149"/>
        <end position="170"/>
    </location>
</feature>
<proteinExistence type="predicted"/>
<dbReference type="Pfam" id="PF06912">
    <property type="entry name" value="DUF1275"/>
    <property type="match status" value="1"/>
</dbReference>
<feature type="transmembrane region" description="Helical" evidence="2">
    <location>
        <begin position="182"/>
        <end position="203"/>
    </location>
</feature>
<gene>
    <name evidence="3" type="ORF">PODCO_110790</name>
</gene>
<evidence type="ECO:0000256" key="2">
    <source>
        <dbReference type="SAM" id="Phobius"/>
    </source>
</evidence>
<dbReference type="PANTHER" id="PTHR37488:SF2">
    <property type="entry name" value="DUF1275 DOMAIN-CONTAINING PROTEIN"/>
    <property type="match status" value="1"/>
</dbReference>
<feature type="region of interest" description="Disordered" evidence="1">
    <location>
        <begin position="1"/>
        <end position="78"/>
    </location>
</feature>
<name>A0ABY6RW70_PODCO</name>
<evidence type="ECO:0000313" key="4">
    <source>
        <dbReference type="Proteomes" id="UP000280685"/>
    </source>
</evidence>
<dbReference type="InterPro" id="IPR010699">
    <property type="entry name" value="DUF1275"/>
</dbReference>
<evidence type="ECO:0000313" key="3">
    <source>
        <dbReference type="EMBL" id="VBB72546.1"/>
    </source>
</evidence>
<dbReference type="EMBL" id="LR026964">
    <property type="protein sequence ID" value="VBB72546.1"/>
    <property type="molecule type" value="Genomic_DNA"/>
</dbReference>
<feature type="transmembrane region" description="Helical" evidence="2">
    <location>
        <begin position="270"/>
        <end position="287"/>
    </location>
</feature>
<evidence type="ECO:0008006" key="5">
    <source>
        <dbReference type="Google" id="ProtNLM"/>
    </source>
</evidence>
<feature type="compositionally biased region" description="Polar residues" evidence="1">
    <location>
        <begin position="20"/>
        <end position="32"/>
    </location>
</feature>
<feature type="compositionally biased region" description="Low complexity" evidence="1">
    <location>
        <begin position="51"/>
        <end position="68"/>
    </location>
</feature>
<sequence length="365" mass="39745">MTTTPCSLPCVPHIVGPDRGSNNEIMEAQNYQSPPPSRPTGTMMNPQRQQEPISSSSSTTEAEVETPTNNPPPPPPPKTLLTASKIWNYLNQDIKPTTFAEIQLTLLTFCIGLQDAVSFPDFHCFASNQTGNTVFLVLAIILPEMNGEMFVTSNIAVALGFFLAAAYLTGQLGHIIGPRRRLYIIICNLIQTCLVFATAVLQYKKGVEPQGTRTLLAIGFLATAAGSQVVVSRSLKMTEISTAMATAAWLDLVIDPDLMRVKNRGRNRRLMFLGSLILGTLVGAVIFKRVGSAVALFVSAGGKGVVTGMWFGVEGEESRKREGREEKGEMGGDGLREGEVMMMMMMMALAWSFGIWDTWVFALDD</sequence>
<protein>
    <recommendedName>
        <fullName evidence="5">DUF1275 domain protein</fullName>
    </recommendedName>
</protein>
<feature type="transmembrane region" description="Helical" evidence="2">
    <location>
        <begin position="215"/>
        <end position="235"/>
    </location>
</feature>
<keyword evidence="2" id="KW-0812">Transmembrane</keyword>
<feature type="compositionally biased region" description="Polar residues" evidence="1">
    <location>
        <begin position="39"/>
        <end position="50"/>
    </location>
</feature>
<keyword evidence="2" id="KW-1133">Transmembrane helix</keyword>
<evidence type="ECO:0000256" key="1">
    <source>
        <dbReference type="SAM" id="MobiDB-lite"/>
    </source>
</evidence>
<accession>A0ABY6RW70</accession>
<feature type="compositionally biased region" description="Pro residues" evidence="1">
    <location>
        <begin position="69"/>
        <end position="78"/>
    </location>
</feature>
<keyword evidence="4" id="KW-1185">Reference proteome</keyword>